<dbReference type="PROSITE" id="PS01317">
    <property type="entry name" value="SSRP"/>
    <property type="match status" value="1"/>
</dbReference>
<dbReference type="NCBIfam" id="TIGR00086">
    <property type="entry name" value="smpB"/>
    <property type="match status" value="1"/>
</dbReference>
<dbReference type="HAMAP" id="MF_00023">
    <property type="entry name" value="SmpB"/>
    <property type="match status" value="1"/>
</dbReference>
<comment type="function">
    <text evidence="3">Required for rescue of stalled ribosomes mediated by trans-translation. Binds to transfer-messenger RNA (tmRNA), required for stable association of tmRNA with ribosomes. tmRNA and SmpB together mimic tRNA shape, replacing the anticodon stem-loop with SmpB. tmRNA is encoded by the ssrA gene; the 2 termini fold to resemble tRNA(Ala) and it encodes a 'tag peptide', a short internal open reading frame. During trans-translation Ala-aminoacylated tmRNA acts like a tRNA, entering the A-site of stalled ribosomes, displacing the stalled mRNA. The ribosome then switches to translate the ORF on the tmRNA; the nascent peptide is terminated with the 'tag peptide' encoded by the tmRNA and targeted for degradation. The ribosome is freed to recommence translation, which seems to be the essential function of trans-translation.</text>
</comment>
<reference evidence="5 6" key="1">
    <citation type="journal article" date="2019" name="Proc. Natl. Acad. Sci. U.S.A.">
        <title>Exaggeration and cooption of innate immunity for social defense.</title>
        <authorList>
            <person name="Kutsukake M."/>
            <person name="Moriyama M."/>
            <person name="Shigenobu S."/>
            <person name="Meng X.-Y."/>
            <person name="Nikoh N."/>
            <person name="Noda C."/>
            <person name="Kobayashi S."/>
            <person name="Fukatsu T."/>
        </authorList>
    </citation>
    <scope>NUCLEOTIDE SEQUENCE [LARGE SCALE GENOMIC DNA]</scope>
    <source>
        <strain evidence="5 6">Nmo</strain>
    </source>
</reference>
<dbReference type="PANTHER" id="PTHR30308:SF2">
    <property type="entry name" value="SSRA-BINDING PROTEIN"/>
    <property type="match status" value="1"/>
</dbReference>
<protein>
    <recommendedName>
        <fullName evidence="3">SsrA-binding protein</fullName>
    </recommendedName>
    <alternativeName>
        <fullName evidence="3">Small protein B</fullName>
    </alternativeName>
</protein>
<organism evidence="5 6">
    <name type="scientific">Buchnera aphidicola</name>
    <name type="common">Nipponaphis monzeni</name>
    <dbReference type="NCBI Taxonomy" id="2495405"/>
    <lineage>
        <taxon>Bacteria</taxon>
        <taxon>Pseudomonadati</taxon>
        <taxon>Pseudomonadota</taxon>
        <taxon>Gammaproteobacteria</taxon>
        <taxon>Enterobacterales</taxon>
        <taxon>Erwiniaceae</taxon>
        <taxon>Buchnera</taxon>
    </lineage>
</organism>
<evidence type="ECO:0000313" key="5">
    <source>
        <dbReference type="EMBL" id="BBI01211.1"/>
    </source>
</evidence>
<dbReference type="Gene3D" id="2.40.280.10">
    <property type="match status" value="1"/>
</dbReference>
<keyword evidence="1 3" id="KW-0963">Cytoplasm</keyword>
<dbReference type="CDD" id="cd09294">
    <property type="entry name" value="SmpB"/>
    <property type="match status" value="1"/>
</dbReference>
<keyword evidence="6" id="KW-1185">Reference proteome</keyword>
<evidence type="ECO:0000256" key="4">
    <source>
        <dbReference type="SAM" id="Phobius"/>
    </source>
</evidence>
<keyword evidence="2 3" id="KW-0694">RNA-binding</keyword>
<proteinExistence type="inferred from homology"/>
<evidence type="ECO:0000256" key="3">
    <source>
        <dbReference type="HAMAP-Rule" id="MF_00023"/>
    </source>
</evidence>
<feature type="transmembrane region" description="Helical" evidence="4">
    <location>
        <begin position="54"/>
        <end position="75"/>
    </location>
</feature>
<dbReference type="GO" id="GO:0070929">
    <property type="term" value="P:trans-translation"/>
    <property type="evidence" value="ECO:0007669"/>
    <property type="project" value="UniProtKB-UniRule"/>
</dbReference>
<dbReference type="SUPFAM" id="SSF74982">
    <property type="entry name" value="Small protein B (SmpB)"/>
    <property type="match status" value="1"/>
</dbReference>
<keyword evidence="4" id="KW-0812">Transmembrane</keyword>
<evidence type="ECO:0000256" key="2">
    <source>
        <dbReference type="ARBA" id="ARBA00022884"/>
    </source>
</evidence>
<sequence length="164" mass="19503">MVMKKFKNSSHNVREIIVNKKVFYDFFIKKIFECGIELKGWEVKSIRQKKINIVGSYIIFYANNIYLFGSTIFPISTITDSGICETKRNRKLLLHRKEIVFLYNESKQNRYTIVPISLIWKSNWCKLKIGLAKGKNKKDKRDKEKCANWKKEQSHIFKKIKLTC</sequence>
<dbReference type="InterPro" id="IPR023620">
    <property type="entry name" value="SmpB"/>
</dbReference>
<comment type="similarity">
    <text evidence="3">Belongs to the SmpB family.</text>
</comment>
<name>A0A455TA51_9GAMM</name>
<evidence type="ECO:0000256" key="1">
    <source>
        <dbReference type="ARBA" id="ARBA00022490"/>
    </source>
</evidence>
<dbReference type="AlphaFoldDB" id="A0A455TA51"/>
<accession>A0A455TA51</accession>
<dbReference type="GO" id="GO:0005829">
    <property type="term" value="C:cytosol"/>
    <property type="evidence" value="ECO:0007669"/>
    <property type="project" value="TreeGrafter"/>
</dbReference>
<dbReference type="GO" id="GO:0003723">
    <property type="term" value="F:RNA binding"/>
    <property type="evidence" value="ECO:0007669"/>
    <property type="project" value="UniProtKB-UniRule"/>
</dbReference>
<comment type="subcellular location">
    <subcellularLocation>
        <location evidence="3">Cytoplasm</location>
    </subcellularLocation>
    <text evidence="3">The tmRNA-SmpB complex associates with stalled 70S ribosomes.</text>
</comment>
<dbReference type="NCBIfam" id="NF003843">
    <property type="entry name" value="PRK05422.1"/>
    <property type="match status" value="1"/>
</dbReference>
<dbReference type="Proteomes" id="UP000317544">
    <property type="component" value="Chromosome"/>
</dbReference>
<dbReference type="InterPro" id="IPR020081">
    <property type="entry name" value="SsrA-bd_prot_CS"/>
</dbReference>
<keyword evidence="4" id="KW-0472">Membrane</keyword>
<evidence type="ECO:0000313" key="6">
    <source>
        <dbReference type="Proteomes" id="UP000317544"/>
    </source>
</evidence>
<dbReference type="PANTHER" id="PTHR30308">
    <property type="entry name" value="TMRNA-BINDING COMPONENT OF TRANS-TRANSLATION TAGGING COMPLEX"/>
    <property type="match status" value="1"/>
</dbReference>
<dbReference type="Pfam" id="PF01668">
    <property type="entry name" value="SmpB"/>
    <property type="match status" value="1"/>
</dbReference>
<keyword evidence="4" id="KW-1133">Transmembrane helix</keyword>
<dbReference type="GO" id="GO:0070930">
    <property type="term" value="P:trans-translation-dependent protein tagging"/>
    <property type="evidence" value="ECO:0007669"/>
    <property type="project" value="TreeGrafter"/>
</dbReference>
<gene>
    <name evidence="3 5" type="primary">smpB</name>
    <name evidence="5" type="ORF">BUCNMO_196</name>
</gene>
<dbReference type="EMBL" id="AP019379">
    <property type="protein sequence ID" value="BBI01211.1"/>
    <property type="molecule type" value="Genomic_DNA"/>
</dbReference>
<dbReference type="InterPro" id="IPR000037">
    <property type="entry name" value="SsrA-bd_prot"/>
</dbReference>